<dbReference type="eggNOG" id="COG1083">
    <property type="taxonomic scope" value="Bacteria"/>
</dbReference>
<dbReference type="PANTHER" id="PTHR21485">
    <property type="entry name" value="HAD SUPERFAMILY MEMBERS CMAS AND KDSC"/>
    <property type="match status" value="1"/>
</dbReference>
<evidence type="ECO:0000313" key="1">
    <source>
        <dbReference type="EMBL" id="AHC16487.1"/>
    </source>
</evidence>
<name>V5WKY5_9SPIO</name>
<keyword evidence="2" id="KW-1185">Reference proteome</keyword>
<dbReference type="STRING" id="1307761.L21SP2_3145"/>
<gene>
    <name evidence="1" type="ORF">L21SP2_3145</name>
</gene>
<proteinExistence type="predicted"/>
<dbReference type="RefSeq" id="WP_024269383.1">
    <property type="nucleotide sequence ID" value="NC_023035.1"/>
</dbReference>
<organism evidence="1 2">
    <name type="scientific">Salinispira pacifica</name>
    <dbReference type="NCBI Taxonomy" id="1307761"/>
    <lineage>
        <taxon>Bacteria</taxon>
        <taxon>Pseudomonadati</taxon>
        <taxon>Spirochaetota</taxon>
        <taxon>Spirochaetia</taxon>
        <taxon>Spirochaetales</taxon>
        <taxon>Spirochaetaceae</taxon>
        <taxon>Salinispira</taxon>
    </lineage>
</organism>
<dbReference type="InterPro" id="IPR003329">
    <property type="entry name" value="Cytidylyl_trans"/>
</dbReference>
<dbReference type="EMBL" id="CP006939">
    <property type="protein sequence ID" value="AHC16487.1"/>
    <property type="molecule type" value="Genomic_DNA"/>
</dbReference>
<keyword evidence="1" id="KW-0808">Transferase</keyword>
<dbReference type="EC" id="2.7.7.43" evidence="1"/>
<dbReference type="InterPro" id="IPR050793">
    <property type="entry name" value="CMP-NeuNAc_synthase"/>
</dbReference>
<dbReference type="AlphaFoldDB" id="V5WKY5"/>
<dbReference type="CDD" id="cd02513">
    <property type="entry name" value="CMP-NeuAc_Synthase"/>
    <property type="match status" value="1"/>
</dbReference>
<dbReference type="HOGENOM" id="CLU_042930_1_1_12"/>
<dbReference type="GO" id="GO:0008781">
    <property type="term" value="F:N-acylneuraminate cytidylyltransferase activity"/>
    <property type="evidence" value="ECO:0007669"/>
    <property type="project" value="UniProtKB-EC"/>
</dbReference>
<accession>V5WKY5</accession>
<dbReference type="Pfam" id="PF02348">
    <property type="entry name" value="CTP_transf_3"/>
    <property type="match status" value="1"/>
</dbReference>
<keyword evidence="1" id="KW-0548">Nucleotidyltransferase</keyword>
<dbReference type="Proteomes" id="UP000018680">
    <property type="component" value="Chromosome"/>
</dbReference>
<dbReference type="InterPro" id="IPR029044">
    <property type="entry name" value="Nucleotide-diphossugar_trans"/>
</dbReference>
<dbReference type="PATRIC" id="fig|1307761.3.peg.3134"/>
<dbReference type="SUPFAM" id="SSF53448">
    <property type="entry name" value="Nucleotide-diphospho-sugar transferases"/>
    <property type="match status" value="1"/>
</dbReference>
<protein>
    <submittedName>
        <fullName evidence="1">N-Acetylneuraminate cytidylyltransferase</fullName>
        <ecNumber evidence="1">2.7.7.43</ecNumber>
    </submittedName>
</protein>
<dbReference type="OrthoDB" id="9805604at2"/>
<reference evidence="1 2" key="1">
    <citation type="journal article" date="2015" name="Stand. Genomic Sci.">
        <title>Complete genome sequence and description of Salinispira pacifica gen. nov., sp. nov., a novel spirochaete isolated form a hypersaline microbial mat.</title>
        <authorList>
            <person name="Ben Hania W."/>
            <person name="Joseph M."/>
            <person name="Schumann P."/>
            <person name="Bunk B."/>
            <person name="Fiebig A."/>
            <person name="Sproer C."/>
            <person name="Klenk H.P."/>
            <person name="Fardeau M.L."/>
            <person name="Spring S."/>
        </authorList>
    </citation>
    <scope>NUCLEOTIDE SEQUENCE [LARGE SCALE GENOMIC DNA]</scope>
    <source>
        <strain evidence="1 2">L21-RPul-D2</strain>
    </source>
</reference>
<dbReference type="PANTHER" id="PTHR21485:SF6">
    <property type="entry name" value="N-ACYLNEURAMINATE CYTIDYLYLTRANSFERASE-RELATED"/>
    <property type="match status" value="1"/>
</dbReference>
<sequence>MSGKIVAIIPARKGSKRLPGKNALELGGKPLFMWSVDAARNSNIFDTIIVSTDDQFIINECREKNIECIERAAELASDTASSVDVVLNVLEHLDEAYSAVVLLQPTSPLRSAEDIYNAYKLFNSKSANSVVTVCEVDHPVEWTMELSDDGSLSPFVNNFLNRRSQDASVRYRLNGAVYISSIDSFIRERSFFPTEKIYASVMSRENSVDIDTELDFKLAQAIILDLPKK</sequence>
<dbReference type="KEGG" id="slr:L21SP2_3145"/>
<dbReference type="Gene3D" id="3.90.550.10">
    <property type="entry name" value="Spore Coat Polysaccharide Biosynthesis Protein SpsA, Chain A"/>
    <property type="match status" value="1"/>
</dbReference>
<evidence type="ECO:0000313" key="2">
    <source>
        <dbReference type="Proteomes" id="UP000018680"/>
    </source>
</evidence>